<sequence length="291" mass="32052">MEEQLIHGGYRPEASLLATGSGDLIPAGISGSNPSFGPMVVGAVGDLGSVLVPNVPDLQVRSIHGFSDGGSYLSLLACLGSVSPFQHAGPFMYGDGITYSTKAPSSRTVDEELQAQSIYSPSSTSGSQSEFGIPIEDESNRHYEGDESDTCDEDLTQQHIAHHIEVGYSSCEQEPSGRSRRRHLATMETMRHHLRMVASSLFLPLLQLGTIWRVLSALMPLVVMLSLISCPTFRRVTGTVTKLELSPQELAEEDAWSCSRFDQDYDFVPENLCRRHFYPFRQATKRSRVMH</sequence>
<proteinExistence type="predicted"/>
<accession>A0A0A8Y4E9</accession>
<keyword evidence="1" id="KW-0472">Membrane</keyword>
<keyword evidence="1" id="KW-0812">Transmembrane</keyword>
<evidence type="ECO:0000256" key="1">
    <source>
        <dbReference type="SAM" id="Phobius"/>
    </source>
</evidence>
<keyword evidence="1" id="KW-1133">Transmembrane helix</keyword>
<reference evidence="2" key="1">
    <citation type="submission" date="2014-09" db="EMBL/GenBank/DDBJ databases">
        <authorList>
            <person name="Magalhaes I.L.F."/>
            <person name="Oliveira U."/>
            <person name="Santos F.R."/>
            <person name="Vidigal T.H.D.A."/>
            <person name="Brescovit A.D."/>
            <person name="Santos A.J."/>
        </authorList>
    </citation>
    <scope>NUCLEOTIDE SEQUENCE</scope>
    <source>
        <tissue evidence="2">Shoot tissue taken approximately 20 cm above the soil surface</tissue>
    </source>
</reference>
<dbReference type="EMBL" id="GBRH01279068">
    <property type="protein sequence ID" value="JAD18827.1"/>
    <property type="molecule type" value="Transcribed_RNA"/>
</dbReference>
<evidence type="ECO:0000313" key="2">
    <source>
        <dbReference type="EMBL" id="JAD18827.1"/>
    </source>
</evidence>
<feature type="transmembrane region" description="Helical" evidence="1">
    <location>
        <begin position="201"/>
        <end position="228"/>
    </location>
</feature>
<organism evidence="2">
    <name type="scientific">Arundo donax</name>
    <name type="common">Giant reed</name>
    <name type="synonym">Donax arundinaceus</name>
    <dbReference type="NCBI Taxonomy" id="35708"/>
    <lineage>
        <taxon>Eukaryota</taxon>
        <taxon>Viridiplantae</taxon>
        <taxon>Streptophyta</taxon>
        <taxon>Embryophyta</taxon>
        <taxon>Tracheophyta</taxon>
        <taxon>Spermatophyta</taxon>
        <taxon>Magnoliopsida</taxon>
        <taxon>Liliopsida</taxon>
        <taxon>Poales</taxon>
        <taxon>Poaceae</taxon>
        <taxon>PACMAD clade</taxon>
        <taxon>Arundinoideae</taxon>
        <taxon>Arundineae</taxon>
        <taxon>Arundo</taxon>
    </lineage>
</organism>
<name>A0A0A8Y4E9_ARUDO</name>
<dbReference type="AlphaFoldDB" id="A0A0A8Y4E9"/>
<protein>
    <submittedName>
        <fullName evidence="2">Uncharacterized protein</fullName>
    </submittedName>
</protein>
<reference evidence="2" key="2">
    <citation type="journal article" date="2015" name="Data Brief">
        <title>Shoot transcriptome of the giant reed, Arundo donax.</title>
        <authorList>
            <person name="Barrero R.A."/>
            <person name="Guerrero F.D."/>
            <person name="Moolhuijzen P."/>
            <person name="Goolsby J.A."/>
            <person name="Tidwell J."/>
            <person name="Bellgard S.E."/>
            <person name="Bellgard M.I."/>
        </authorList>
    </citation>
    <scope>NUCLEOTIDE SEQUENCE</scope>
    <source>
        <tissue evidence="2">Shoot tissue taken approximately 20 cm above the soil surface</tissue>
    </source>
</reference>